<dbReference type="Pfam" id="PF01535">
    <property type="entry name" value="PPR"/>
    <property type="match status" value="4"/>
</dbReference>
<evidence type="ECO:0000313" key="5">
    <source>
        <dbReference type="EMBL" id="GMG99047.1"/>
    </source>
</evidence>
<evidence type="ECO:0000259" key="4">
    <source>
        <dbReference type="Pfam" id="PF14432"/>
    </source>
</evidence>
<feature type="repeat" description="PPR" evidence="3">
    <location>
        <begin position="170"/>
        <end position="205"/>
    </location>
</feature>
<organism evidence="5 6">
    <name type="scientific">Nepenthes gracilis</name>
    <name type="common">Slender pitcher plant</name>
    <dbReference type="NCBI Taxonomy" id="150966"/>
    <lineage>
        <taxon>Eukaryota</taxon>
        <taxon>Viridiplantae</taxon>
        <taxon>Streptophyta</taxon>
        <taxon>Embryophyta</taxon>
        <taxon>Tracheophyta</taxon>
        <taxon>Spermatophyta</taxon>
        <taxon>Magnoliopsida</taxon>
        <taxon>eudicotyledons</taxon>
        <taxon>Gunneridae</taxon>
        <taxon>Pentapetalae</taxon>
        <taxon>Caryophyllales</taxon>
        <taxon>Nepenthaceae</taxon>
        <taxon>Nepenthes</taxon>
    </lineage>
</organism>
<dbReference type="NCBIfam" id="TIGR00756">
    <property type="entry name" value="PPR"/>
    <property type="match status" value="3"/>
</dbReference>
<feature type="repeat" description="PPR" evidence="3">
    <location>
        <begin position="345"/>
        <end position="375"/>
    </location>
</feature>
<evidence type="ECO:0000256" key="3">
    <source>
        <dbReference type="PROSITE-ProRule" id="PRU00708"/>
    </source>
</evidence>
<dbReference type="InterPro" id="IPR032867">
    <property type="entry name" value="DYW_dom"/>
</dbReference>
<dbReference type="GO" id="GO:0009451">
    <property type="term" value="P:RNA modification"/>
    <property type="evidence" value="ECO:0007669"/>
    <property type="project" value="InterPro"/>
</dbReference>
<dbReference type="InterPro" id="IPR046960">
    <property type="entry name" value="PPR_At4g14850-like_plant"/>
</dbReference>
<dbReference type="Gene3D" id="1.25.40.10">
    <property type="entry name" value="Tetratricopeptide repeat domain"/>
    <property type="match status" value="5"/>
</dbReference>
<protein>
    <recommendedName>
        <fullName evidence="4">DYW domain-containing protein</fullName>
    </recommendedName>
</protein>
<dbReference type="GO" id="GO:0008270">
    <property type="term" value="F:zinc ion binding"/>
    <property type="evidence" value="ECO:0007669"/>
    <property type="project" value="InterPro"/>
</dbReference>
<reference evidence="5" key="1">
    <citation type="submission" date="2023-05" db="EMBL/GenBank/DDBJ databases">
        <title>Nepenthes gracilis genome sequencing.</title>
        <authorList>
            <person name="Fukushima K."/>
        </authorList>
    </citation>
    <scope>NUCLEOTIDE SEQUENCE</scope>
    <source>
        <strain evidence="5">SING2019-196</strain>
    </source>
</reference>
<dbReference type="PANTHER" id="PTHR24015">
    <property type="entry name" value="OS07G0578800 PROTEIN-RELATED"/>
    <property type="match status" value="1"/>
</dbReference>
<dbReference type="FunFam" id="1.25.40.10:FF:000690">
    <property type="entry name" value="Pentatricopeptide repeat-containing protein"/>
    <property type="match status" value="1"/>
</dbReference>
<comment type="caution">
    <text evidence="5">The sequence shown here is derived from an EMBL/GenBank/DDBJ whole genome shotgun (WGS) entry which is preliminary data.</text>
</comment>
<dbReference type="Proteomes" id="UP001279734">
    <property type="component" value="Unassembled WGS sequence"/>
</dbReference>
<dbReference type="EMBL" id="BSYO01000001">
    <property type="protein sequence ID" value="GMG99047.1"/>
    <property type="molecule type" value="Genomic_DNA"/>
</dbReference>
<feature type="domain" description="DYW" evidence="4">
    <location>
        <begin position="592"/>
        <end position="687"/>
    </location>
</feature>
<proteinExistence type="inferred from homology"/>
<accession>A0AAD3P623</accession>
<dbReference type="GO" id="GO:0003729">
    <property type="term" value="F:mRNA binding"/>
    <property type="evidence" value="ECO:0007669"/>
    <property type="project" value="UniProtKB-ARBA"/>
</dbReference>
<evidence type="ECO:0000256" key="1">
    <source>
        <dbReference type="ARBA" id="ARBA00006643"/>
    </source>
</evidence>
<keyword evidence="2" id="KW-0677">Repeat</keyword>
<evidence type="ECO:0000313" key="6">
    <source>
        <dbReference type="Proteomes" id="UP001279734"/>
    </source>
</evidence>
<feature type="repeat" description="PPR" evidence="3">
    <location>
        <begin position="274"/>
        <end position="308"/>
    </location>
</feature>
<dbReference type="Pfam" id="PF13041">
    <property type="entry name" value="PPR_2"/>
    <property type="match status" value="3"/>
</dbReference>
<comment type="similarity">
    <text evidence="1">Belongs to the PPR family. PCMP-H subfamily.</text>
</comment>
<feature type="repeat" description="PPR" evidence="3">
    <location>
        <begin position="376"/>
        <end position="410"/>
    </location>
</feature>
<dbReference type="Pfam" id="PF14432">
    <property type="entry name" value="DYW_deaminase"/>
    <property type="match status" value="1"/>
</dbReference>
<name>A0AAD3P623_NEPGR</name>
<dbReference type="InterPro" id="IPR046848">
    <property type="entry name" value="E_motif"/>
</dbReference>
<feature type="repeat" description="PPR" evidence="3">
    <location>
        <begin position="38"/>
        <end position="72"/>
    </location>
</feature>
<dbReference type="FunFam" id="1.25.40.10:FF:000031">
    <property type="entry name" value="Pentatricopeptide repeat-containing protein mitochondrial"/>
    <property type="match status" value="1"/>
</dbReference>
<dbReference type="InterPro" id="IPR011990">
    <property type="entry name" value="TPR-like_helical_dom_sf"/>
</dbReference>
<dbReference type="PANTHER" id="PTHR24015:SF2033">
    <property type="entry name" value="PENTATRICOPEPTIDE REPEAT-CONTAINING PROTEIN"/>
    <property type="match status" value="1"/>
</dbReference>
<dbReference type="Pfam" id="PF20431">
    <property type="entry name" value="E_motif"/>
    <property type="match status" value="1"/>
</dbReference>
<dbReference type="PROSITE" id="PS51375">
    <property type="entry name" value="PPR"/>
    <property type="match status" value="5"/>
</dbReference>
<keyword evidence="6" id="KW-1185">Reference proteome</keyword>
<dbReference type="FunFam" id="1.25.40.10:FF:000381">
    <property type="entry name" value="Pentatricopeptide repeat-containing protein"/>
    <property type="match status" value="1"/>
</dbReference>
<gene>
    <name evidence="5" type="ORF">Nepgr_000887</name>
</gene>
<sequence>MSERLRLGKLLRKCSRNLLVDQGMQVHAAVVKTEACFDMIMSNDLIDMYGKCCRMDYACQVFDRMPERNVVSWTALMWGFLNQGNTEETLRLLNLTSYSDVKPNEYTFSTGLKACGLQGIPEIGMQVHSICVKTGYEWFPAVGNALVDMYAKCGRISEATLAFHRVPAKELITWNTIIAGYSSSEGSNDKSLLLFKKMQDQGEIPDQFTFTSLLKACSGAGAIHEGTQIHAALIVRGFPVLHQAVIVGALIDLYVKCGYLLEARKLFDHIEQKNVTSWTALVLGYAQEGSLLEAMELFRVLRDSSIQVVDGFLLSGLIGVFADFAFVEQGKQMHAYAIKVPSGLHLSVMNSVVDMYLKCGLVEEAEQFFNEMPTRNVVSYSTMITGYGKHGLGKEAILIFNEMLVENVRPDQVSYLAILSACSHSGLTDECQHYFLRLCNDRWIKPKLEHYACVVDLLGRAGRLKEAKNLIDNMPLKPDIGIWQTLLSSCKVHGYLEMGKEVGQILLSLDSDNPVNYVLMSNLYANAGCWKECEKIREVVKRKRLRKEAGQSWVEIDKEFHFFYGGDDAHPLTVKIHQLLKEMEKRLKVELGYDFNVQFTLHDVEDESKEENLRVHSERLAIGLALLCGGTEEDGKVIRIFKNLRVCGDCHEFIKGLSKVLRKVFLVRDASRFHKFEDGLCSCRNYW</sequence>
<evidence type="ECO:0000256" key="2">
    <source>
        <dbReference type="ARBA" id="ARBA00022737"/>
    </source>
</evidence>
<dbReference type="InterPro" id="IPR002885">
    <property type="entry name" value="PPR_rpt"/>
</dbReference>
<dbReference type="AlphaFoldDB" id="A0AAD3P623"/>